<feature type="region of interest" description="Disordered" evidence="1">
    <location>
        <begin position="1"/>
        <end position="24"/>
    </location>
</feature>
<gene>
    <name evidence="2" type="ORF">OHA22_20010</name>
</gene>
<evidence type="ECO:0000313" key="2">
    <source>
        <dbReference type="EMBL" id="WTT17660.1"/>
    </source>
</evidence>
<accession>A0AAU2A282</accession>
<sequence length="51" mass="5749">MVGWSGAPEFTGRLIPFGDADEPHTDGRDEYVVWLLVLSSLSSLIRLPYER</sequence>
<protein>
    <submittedName>
        <fullName evidence="2">Uncharacterized protein</fullName>
    </submittedName>
</protein>
<evidence type="ECO:0000256" key="1">
    <source>
        <dbReference type="SAM" id="MobiDB-lite"/>
    </source>
</evidence>
<dbReference type="AlphaFoldDB" id="A0AAU2A282"/>
<reference evidence="2" key="1">
    <citation type="submission" date="2022-10" db="EMBL/GenBank/DDBJ databases">
        <title>The complete genomes of actinobacterial strains from the NBC collection.</title>
        <authorList>
            <person name="Joergensen T.S."/>
            <person name="Alvarez Arevalo M."/>
            <person name="Sterndorff E.B."/>
            <person name="Faurdal D."/>
            <person name="Vuksanovic O."/>
            <person name="Mourched A.-S."/>
            <person name="Charusanti P."/>
            <person name="Shaw S."/>
            <person name="Blin K."/>
            <person name="Weber T."/>
        </authorList>
    </citation>
    <scope>NUCLEOTIDE SEQUENCE</scope>
    <source>
        <strain evidence="2">NBC_00093</strain>
    </source>
</reference>
<proteinExistence type="predicted"/>
<name>A0AAU2A282_9ACTN</name>
<dbReference type="EMBL" id="CP108222">
    <property type="protein sequence ID" value="WTT17660.1"/>
    <property type="molecule type" value="Genomic_DNA"/>
</dbReference>
<organism evidence="2">
    <name type="scientific">Streptomyces sp. NBC_00093</name>
    <dbReference type="NCBI Taxonomy" id="2975649"/>
    <lineage>
        <taxon>Bacteria</taxon>
        <taxon>Bacillati</taxon>
        <taxon>Actinomycetota</taxon>
        <taxon>Actinomycetes</taxon>
        <taxon>Kitasatosporales</taxon>
        <taxon>Streptomycetaceae</taxon>
        <taxon>Streptomyces</taxon>
    </lineage>
</organism>